<keyword evidence="12" id="KW-1185">Reference proteome</keyword>
<dbReference type="GO" id="GO:0046872">
    <property type="term" value="F:metal ion binding"/>
    <property type="evidence" value="ECO:0007669"/>
    <property type="project" value="UniProtKB-KW"/>
</dbReference>
<gene>
    <name evidence="11" type="ORF">SacxiDRAFT_0313</name>
</gene>
<feature type="domain" description="Rieske" evidence="10">
    <location>
        <begin position="49"/>
        <end position="143"/>
    </location>
</feature>
<organism evidence="11 12">
    <name type="scientific">Saccharomonospora xinjiangensis XJ-54</name>
    <dbReference type="NCBI Taxonomy" id="882086"/>
    <lineage>
        <taxon>Bacteria</taxon>
        <taxon>Bacillati</taxon>
        <taxon>Actinomycetota</taxon>
        <taxon>Actinomycetes</taxon>
        <taxon>Pseudonocardiales</taxon>
        <taxon>Pseudonocardiaceae</taxon>
        <taxon>Saccharomonospora</taxon>
    </lineage>
</organism>
<keyword evidence="3" id="KW-0001">2Fe-2S</keyword>
<evidence type="ECO:0000256" key="7">
    <source>
        <dbReference type="ARBA" id="ARBA00023157"/>
    </source>
</evidence>
<reference evidence="11 12" key="1">
    <citation type="submission" date="2012-01" db="EMBL/GenBank/DDBJ databases">
        <title>Improved High-Quality Draft sequence of Saccharomonospora xinjiangensis XJ-54.</title>
        <authorList>
            <consortium name="US DOE Joint Genome Institute"/>
            <person name="Lucas S."/>
            <person name="Han J."/>
            <person name="Lapidus A."/>
            <person name="Cheng J.-F."/>
            <person name="Goodwin L."/>
            <person name="Pitluck S."/>
            <person name="Peters L."/>
            <person name="Mikhailova N."/>
            <person name="Teshima H."/>
            <person name="Detter J.C."/>
            <person name="Han C."/>
            <person name="Tapia R."/>
            <person name="Land M."/>
            <person name="Hauser L."/>
            <person name="Kyrpides N."/>
            <person name="Ivanova N."/>
            <person name="Pagani I."/>
            <person name="Brambilla E.-M."/>
            <person name="Klenk H.-P."/>
            <person name="Woyke T."/>
        </authorList>
    </citation>
    <scope>NUCLEOTIDE SEQUENCE [LARGE SCALE GENOMIC DNA]</scope>
    <source>
        <strain evidence="11 12">XJ-54</strain>
    </source>
</reference>
<proteinExistence type="predicted"/>
<dbReference type="InterPro" id="IPR006311">
    <property type="entry name" value="TAT_signal"/>
</dbReference>
<dbReference type="CDD" id="cd03467">
    <property type="entry name" value="Rieske"/>
    <property type="match status" value="1"/>
</dbReference>
<dbReference type="PANTHER" id="PTHR10134">
    <property type="entry name" value="CYTOCHROME B-C1 COMPLEX SUBUNIT RIESKE, MITOCHONDRIAL"/>
    <property type="match status" value="1"/>
</dbReference>
<dbReference type="SUPFAM" id="SSF50022">
    <property type="entry name" value="ISP domain"/>
    <property type="match status" value="1"/>
</dbReference>
<evidence type="ECO:0000313" key="12">
    <source>
        <dbReference type="Proteomes" id="UP000004691"/>
    </source>
</evidence>
<evidence type="ECO:0000256" key="1">
    <source>
        <dbReference type="ARBA" id="ARBA00002494"/>
    </source>
</evidence>
<comment type="function">
    <text evidence="1">Iron-sulfur subunit of the cytochrome bc1 complex, an essential component of the respiratory electron transport chain required for ATP synthesis. The bc1 complex catalyzes the oxidation of menaquinol and the reduction of cytochrome c in the respiratory chain. The bc1 complex operates through a Q-cycle mechanism that couples electron transfer to generation of the proton gradient that drives ATP synthesis.</text>
</comment>
<evidence type="ECO:0000313" key="11">
    <source>
        <dbReference type="EMBL" id="EID52594.1"/>
    </source>
</evidence>
<protein>
    <recommendedName>
        <fullName evidence="2">Cytochrome bc1 complex Rieske iron-sulfur subunit</fullName>
    </recommendedName>
    <alternativeName>
        <fullName evidence="8">Cytochrome bc1 reductase complex subunit QcrA</fullName>
    </alternativeName>
</protein>
<evidence type="ECO:0000256" key="4">
    <source>
        <dbReference type="ARBA" id="ARBA00022723"/>
    </source>
</evidence>
<keyword evidence="5" id="KW-0408">Iron</keyword>
<dbReference type="eggNOG" id="COG2146">
    <property type="taxonomic scope" value="Bacteria"/>
</dbReference>
<evidence type="ECO:0000256" key="5">
    <source>
        <dbReference type="ARBA" id="ARBA00023004"/>
    </source>
</evidence>
<dbReference type="OrthoDB" id="25106at2"/>
<accession>I0UXJ1</accession>
<dbReference type="GO" id="GO:0016020">
    <property type="term" value="C:membrane"/>
    <property type="evidence" value="ECO:0007669"/>
    <property type="project" value="InterPro"/>
</dbReference>
<evidence type="ECO:0000256" key="8">
    <source>
        <dbReference type="ARBA" id="ARBA00029586"/>
    </source>
</evidence>
<dbReference type="AlphaFoldDB" id="I0UXJ1"/>
<dbReference type="STRING" id="882086.SacxiDRAFT_0313"/>
<dbReference type="GO" id="GO:0004497">
    <property type="term" value="F:monooxygenase activity"/>
    <property type="evidence" value="ECO:0007669"/>
    <property type="project" value="UniProtKB-ARBA"/>
</dbReference>
<keyword evidence="4" id="KW-0479">Metal-binding</keyword>
<keyword evidence="11" id="KW-0560">Oxidoreductase</keyword>
<dbReference type="InterPro" id="IPR036922">
    <property type="entry name" value="Rieske_2Fe-2S_sf"/>
</dbReference>
<dbReference type="PRINTS" id="PR00162">
    <property type="entry name" value="RIESKE"/>
</dbReference>
<comment type="cofactor">
    <cofactor evidence="9">
        <name>[2Fe-2S] cluster</name>
        <dbReference type="ChEBI" id="CHEBI:190135"/>
    </cofactor>
</comment>
<keyword evidence="11" id="KW-0223">Dioxygenase</keyword>
<evidence type="ECO:0000256" key="3">
    <source>
        <dbReference type="ARBA" id="ARBA00022714"/>
    </source>
</evidence>
<evidence type="ECO:0000256" key="9">
    <source>
        <dbReference type="ARBA" id="ARBA00034078"/>
    </source>
</evidence>
<dbReference type="InterPro" id="IPR017941">
    <property type="entry name" value="Rieske_2Fe-2S"/>
</dbReference>
<dbReference type="Pfam" id="PF00355">
    <property type="entry name" value="Rieske"/>
    <property type="match status" value="1"/>
</dbReference>
<dbReference type="EMBL" id="JH636049">
    <property type="protein sequence ID" value="EID52594.1"/>
    <property type="molecule type" value="Genomic_DNA"/>
</dbReference>
<dbReference type="Gene3D" id="2.102.10.10">
    <property type="entry name" value="Rieske [2Fe-2S] iron-sulphur domain"/>
    <property type="match status" value="1"/>
</dbReference>
<dbReference type="GO" id="GO:0016705">
    <property type="term" value="F:oxidoreductase activity, acting on paired donors, with incorporation or reduction of molecular oxygen"/>
    <property type="evidence" value="ECO:0007669"/>
    <property type="project" value="UniProtKB-ARBA"/>
</dbReference>
<dbReference type="InterPro" id="IPR005805">
    <property type="entry name" value="Rieske_Fe-S_prot_C"/>
</dbReference>
<dbReference type="PROSITE" id="PS51318">
    <property type="entry name" value="TAT"/>
    <property type="match status" value="1"/>
</dbReference>
<dbReference type="Proteomes" id="UP000004691">
    <property type="component" value="Unassembled WGS sequence"/>
</dbReference>
<keyword evidence="6" id="KW-0411">Iron-sulfur</keyword>
<evidence type="ECO:0000256" key="2">
    <source>
        <dbReference type="ARBA" id="ARBA00015816"/>
    </source>
</evidence>
<dbReference type="InterPro" id="IPR014349">
    <property type="entry name" value="Rieske_Fe-S_prot"/>
</dbReference>
<dbReference type="RefSeq" id="WP_006236690.1">
    <property type="nucleotide sequence ID" value="NZ_JH636049.1"/>
</dbReference>
<keyword evidence="7" id="KW-1015">Disulfide bond</keyword>
<dbReference type="HOGENOM" id="CLU_055690_1_4_11"/>
<name>I0UXJ1_9PSEU</name>
<dbReference type="PROSITE" id="PS51296">
    <property type="entry name" value="RIESKE"/>
    <property type="match status" value="1"/>
</dbReference>
<evidence type="ECO:0000259" key="10">
    <source>
        <dbReference type="PROSITE" id="PS51296"/>
    </source>
</evidence>
<dbReference type="GO" id="GO:0051537">
    <property type="term" value="F:2 iron, 2 sulfur cluster binding"/>
    <property type="evidence" value="ECO:0007669"/>
    <property type="project" value="UniProtKB-KW"/>
</dbReference>
<sequence length="144" mass="14441">MNGHAHSRRTVLTTGAAVAGAALGTAALASCSGGGPGQGGQSQPAPKGARLAGLDEVPIGTARPVTTPDGHKIIISRRSENEVAGFSAVCTHQGCTVAPEPEQLRCPCHNSLFDKFTGAVRGGPADAPLRPINVAIEGDDIVTA</sequence>
<evidence type="ECO:0000256" key="6">
    <source>
        <dbReference type="ARBA" id="ARBA00023014"/>
    </source>
</evidence>
<dbReference type="GO" id="GO:0051213">
    <property type="term" value="F:dioxygenase activity"/>
    <property type="evidence" value="ECO:0007669"/>
    <property type="project" value="UniProtKB-KW"/>
</dbReference>